<evidence type="ECO:0000256" key="3">
    <source>
        <dbReference type="ARBA" id="ARBA00023163"/>
    </source>
</evidence>
<gene>
    <name evidence="6" type="ORF">PJIAN_3275</name>
</gene>
<evidence type="ECO:0000256" key="2">
    <source>
        <dbReference type="ARBA" id="ARBA00023125"/>
    </source>
</evidence>
<feature type="transmembrane region" description="Helical" evidence="4">
    <location>
        <begin position="107"/>
        <end position="125"/>
    </location>
</feature>
<feature type="transmembrane region" description="Helical" evidence="4">
    <location>
        <begin position="145"/>
        <end position="170"/>
    </location>
</feature>
<dbReference type="PANTHER" id="PTHR43280:SF28">
    <property type="entry name" value="HTH-TYPE TRANSCRIPTIONAL ACTIVATOR RHAS"/>
    <property type="match status" value="1"/>
</dbReference>
<evidence type="ECO:0000256" key="1">
    <source>
        <dbReference type="ARBA" id="ARBA00023015"/>
    </source>
</evidence>
<feature type="transmembrane region" description="Helical" evidence="4">
    <location>
        <begin position="215"/>
        <end position="237"/>
    </location>
</feature>
<dbReference type="Gene3D" id="1.10.10.60">
    <property type="entry name" value="Homeodomain-like"/>
    <property type="match status" value="1"/>
</dbReference>
<dbReference type="PANTHER" id="PTHR43280">
    <property type="entry name" value="ARAC-FAMILY TRANSCRIPTIONAL REGULATOR"/>
    <property type="match status" value="1"/>
</dbReference>
<keyword evidence="7" id="KW-1185">Reference proteome</keyword>
<dbReference type="SUPFAM" id="SSF46689">
    <property type="entry name" value="Homeodomain-like"/>
    <property type="match status" value="1"/>
</dbReference>
<dbReference type="SMART" id="SM00342">
    <property type="entry name" value="HTH_ARAC"/>
    <property type="match status" value="1"/>
</dbReference>
<dbReference type="InterPro" id="IPR018060">
    <property type="entry name" value="HTH_AraC"/>
</dbReference>
<sequence length="377" mass="43148">MDNSITLYVNTTLIISCLVFAIVFFAFPLPPDSKGLKSYKVSLRTLGIAYSLFASLVLISEAIEEPEVDLLSVINLNIASLQSILFAMALVILLNPAKITRKYLLKHVSPIIAFDLIYTLVALRWGNPEIGNLDALVKLSLTPPVVIRECFWLFFVIQLGYLTVIFIRAVKNYDKALDNYFSDGYKIHIRWVSICYYSALSLGVFGVFMMCFFSFVWEIVFTVCCIIYYVGFGVCYIQYPRTFIKIEPVLRPVIKPSEIHLKINNRFSWAELKGKVLKEKYYTRMGVNIEDMAQYLKVGRTTLSGLINKEEGVNFNSWIRRLRIAEAIRLLQENSEHSLSQISEMVGYSEPSNFSRQFKAETGVSPSEWCLQKRFPA</sequence>
<keyword evidence="3" id="KW-0804">Transcription</keyword>
<feature type="transmembrane region" description="Helical" evidence="4">
    <location>
        <begin position="6"/>
        <end position="29"/>
    </location>
</feature>
<dbReference type="GO" id="GO:0003700">
    <property type="term" value="F:DNA-binding transcription factor activity"/>
    <property type="evidence" value="ECO:0007669"/>
    <property type="project" value="InterPro"/>
</dbReference>
<dbReference type="Pfam" id="PF12833">
    <property type="entry name" value="HTH_18"/>
    <property type="match status" value="1"/>
</dbReference>
<dbReference type="PROSITE" id="PS01124">
    <property type="entry name" value="HTH_ARAC_FAMILY_2"/>
    <property type="match status" value="1"/>
</dbReference>
<keyword evidence="4" id="KW-1133">Transmembrane helix</keyword>
<dbReference type="AlphaFoldDB" id="A0A170ZSA9"/>
<dbReference type="RefSeq" id="WP_084252322.1">
    <property type="nucleotide sequence ID" value="NZ_BDCR01000003.1"/>
</dbReference>
<evidence type="ECO:0000313" key="7">
    <source>
        <dbReference type="Proteomes" id="UP000076586"/>
    </source>
</evidence>
<dbReference type="OrthoDB" id="1157591at2"/>
<protein>
    <submittedName>
        <fullName evidence="6">Helix-turn-helix domain-containing protein</fullName>
    </submittedName>
</protein>
<feature type="transmembrane region" description="Helical" evidence="4">
    <location>
        <begin position="191"/>
        <end position="209"/>
    </location>
</feature>
<accession>A0A170ZSA9</accession>
<evidence type="ECO:0000313" key="6">
    <source>
        <dbReference type="EMBL" id="GAT62963.1"/>
    </source>
</evidence>
<feature type="transmembrane region" description="Helical" evidence="4">
    <location>
        <begin position="71"/>
        <end position="95"/>
    </location>
</feature>
<feature type="domain" description="HTH araC/xylS-type" evidence="5">
    <location>
        <begin position="271"/>
        <end position="372"/>
    </location>
</feature>
<dbReference type="InterPro" id="IPR018062">
    <property type="entry name" value="HTH_AraC-typ_CS"/>
</dbReference>
<dbReference type="GO" id="GO:0043565">
    <property type="term" value="F:sequence-specific DNA binding"/>
    <property type="evidence" value="ECO:0007669"/>
    <property type="project" value="InterPro"/>
</dbReference>
<organism evidence="6 7">
    <name type="scientific">Paludibacter jiangxiensis</name>
    <dbReference type="NCBI Taxonomy" id="681398"/>
    <lineage>
        <taxon>Bacteria</taxon>
        <taxon>Pseudomonadati</taxon>
        <taxon>Bacteroidota</taxon>
        <taxon>Bacteroidia</taxon>
        <taxon>Bacteroidales</taxon>
        <taxon>Paludibacteraceae</taxon>
        <taxon>Paludibacter</taxon>
    </lineage>
</organism>
<keyword evidence="4" id="KW-0472">Membrane</keyword>
<name>A0A170ZSA9_9BACT</name>
<keyword evidence="1" id="KW-0805">Transcription regulation</keyword>
<dbReference type="STRING" id="681398.PJIAN_3275"/>
<dbReference type="InterPro" id="IPR009057">
    <property type="entry name" value="Homeodomain-like_sf"/>
</dbReference>
<dbReference type="Proteomes" id="UP000076586">
    <property type="component" value="Unassembled WGS sequence"/>
</dbReference>
<dbReference type="PROSITE" id="PS00041">
    <property type="entry name" value="HTH_ARAC_FAMILY_1"/>
    <property type="match status" value="1"/>
</dbReference>
<comment type="caution">
    <text evidence="6">The sequence shown here is derived from an EMBL/GenBank/DDBJ whole genome shotgun (WGS) entry which is preliminary data.</text>
</comment>
<reference evidence="7" key="1">
    <citation type="submission" date="2016-04" db="EMBL/GenBank/DDBJ databases">
        <title>Draft genome sequence of Paludibacter jiangxiensis strain NM7.</title>
        <authorList>
            <person name="Qiu Y."/>
            <person name="Matsuura N."/>
            <person name="Ohashi A."/>
            <person name="Tourlousse M.D."/>
            <person name="Sekiguchi Y."/>
        </authorList>
    </citation>
    <scope>NUCLEOTIDE SEQUENCE [LARGE SCALE GENOMIC DNA]</scope>
    <source>
        <strain evidence="7">NM7</strain>
    </source>
</reference>
<evidence type="ECO:0000259" key="5">
    <source>
        <dbReference type="PROSITE" id="PS01124"/>
    </source>
</evidence>
<keyword evidence="2" id="KW-0238">DNA-binding</keyword>
<proteinExistence type="predicted"/>
<evidence type="ECO:0000256" key="4">
    <source>
        <dbReference type="SAM" id="Phobius"/>
    </source>
</evidence>
<dbReference type="EMBL" id="BDCR01000003">
    <property type="protein sequence ID" value="GAT62963.1"/>
    <property type="molecule type" value="Genomic_DNA"/>
</dbReference>
<reference evidence="7" key="2">
    <citation type="journal article" date="2017" name="Genome Announc.">
        <title>Draft genome sequence of Paludibacter jiangxiensis NM7(T), a propionate-producing fermentative bacterium.</title>
        <authorList>
            <person name="Qiu Y.-L."/>
            <person name="Tourlousse D.M."/>
            <person name="Matsuura N."/>
            <person name="Ohashi A."/>
            <person name="Sekiguchi Y."/>
        </authorList>
    </citation>
    <scope>NUCLEOTIDE SEQUENCE [LARGE SCALE GENOMIC DNA]</scope>
    <source>
        <strain evidence="7">NM7</strain>
    </source>
</reference>
<keyword evidence="4" id="KW-0812">Transmembrane</keyword>